<dbReference type="EMBL" id="CVRI01000055">
    <property type="protein sequence ID" value="CRL01237.1"/>
    <property type="molecule type" value="Genomic_DNA"/>
</dbReference>
<gene>
    <name evidence="1" type="ORF">CLUMA_CG014651</name>
</gene>
<proteinExistence type="predicted"/>
<evidence type="ECO:0000313" key="1">
    <source>
        <dbReference type="EMBL" id="CRL01237.1"/>
    </source>
</evidence>
<reference evidence="1 2" key="1">
    <citation type="submission" date="2015-04" db="EMBL/GenBank/DDBJ databases">
        <authorList>
            <person name="Syromyatnikov M.Y."/>
            <person name="Popov V.N."/>
        </authorList>
    </citation>
    <scope>NUCLEOTIDE SEQUENCE [LARGE SCALE GENOMIC DNA]</scope>
</reference>
<organism evidence="1 2">
    <name type="scientific">Clunio marinus</name>
    <dbReference type="NCBI Taxonomy" id="568069"/>
    <lineage>
        <taxon>Eukaryota</taxon>
        <taxon>Metazoa</taxon>
        <taxon>Ecdysozoa</taxon>
        <taxon>Arthropoda</taxon>
        <taxon>Hexapoda</taxon>
        <taxon>Insecta</taxon>
        <taxon>Pterygota</taxon>
        <taxon>Neoptera</taxon>
        <taxon>Endopterygota</taxon>
        <taxon>Diptera</taxon>
        <taxon>Nematocera</taxon>
        <taxon>Chironomoidea</taxon>
        <taxon>Chironomidae</taxon>
        <taxon>Clunio</taxon>
    </lineage>
</organism>
<evidence type="ECO:0000313" key="2">
    <source>
        <dbReference type="Proteomes" id="UP000183832"/>
    </source>
</evidence>
<name>A0A1J1ILW8_9DIPT</name>
<protein>
    <submittedName>
        <fullName evidence="1">CLUMA_CG014651, isoform A</fullName>
    </submittedName>
</protein>
<accession>A0A1J1ILW8</accession>
<sequence>MEMIRCEKEDRVTTQIFISYSGPRQNKLAPIKVSKHLKVLALNNTNPQFSFLNWICLKKFKT</sequence>
<dbReference type="Proteomes" id="UP000183832">
    <property type="component" value="Unassembled WGS sequence"/>
</dbReference>
<keyword evidence="2" id="KW-1185">Reference proteome</keyword>
<dbReference type="AlphaFoldDB" id="A0A1J1ILW8"/>